<organism evidence="3 4">
    <name type="scientific">Stieleria varia</name>
    <dbReference type="NCBI Taxonomy" id="2528005"/>
    <lineage>
        <taxon>Bacteria</taxon>
        <taxon>Pseudomonadati</taxon>
        <taxon>Planctomycetota</taxon>
        <taxon>Planctomycetia</taxon>
        <taxon>Pirellulales</taxon>
        <taxon>Pirellulaceae</taxon>
        <taxon>Stieleria</taxon>
    </lineage>
</organism>
<dbReference type="Pfam" id="PF00534">
    <property type="entry name" value="Glycos_transf_1"/>
    <property type="match status" value="1"/>
</dbReference>
<keyword evidence="3" id="KW-0328">Glycosyltransferase</keyword>
<evidence type="ECO:0000256" key="1">
    <source>
        <dbReference type="ARBA" id="ARBA00022679"/>
    </source>
</evidence>
<dbReference type="EMBL" id="SJPN01000002">
    <property type="protein sequence ID" value="TWU05968.1"/>
    <property type="molecule type" value="Genomic_DNA"/>
</dbReference>
<accession>A0A5C6B233</accession>
<sequence>MSGNHVVYGFLRPYSESILPEHELEILHYESNPPPDDILQQGAVSVPLSDHYRNWAKRTLWETTKFPSLVRERKSDVVLTVSGALIPRCPVPQAVLCQNPWCYRPIVHRNWKERLKARLQRVGYSKAFQHAGLMLYISDHLRSLYAADNQGRKECPHEIAYVGLNEDTFEAAREHADLSRDPYSILSVSAMAAWKGAHTLVDAVAILRKRDIPATLRLVGPWPDSDYEQRIRNQVNSLKLADAVEILGRVSDEELHRQYAINQVYALPSHCESYGIPAAEAMAFGTPIVSTNCCAIAEICQPAGLFGPVEDPQWTADALQELLTNQTNWQTLSEAAKTRAATLTWQECVKPFSKIERLATGS</sequence>
<proteinExistence type="predicted"/>
<dbReference type="EC" id="2.4.1.246" evidence="3"/>
<protein>
    <submittedName>
        <fullName evidence="3">Mannosylfructose-phosphate synthase</fullName>
        <ecNumber evidence="3">2.4.1.246</ecNumber>
    </submittedName>
</protein>
<keyword evidence="4" id="KW-1185">Reference proteome</keyword>
<dbReference type="Proteomes" id="UP000320176">
    <property type="component" value="Unassembled WGS sequence"/>
</dbReference>
<dbReference type="Gene3D" id="3.40.50.2000">
    <property type="entry name" value="Glycogen Phosphorylase B"/>
    <property type="match status" value="1"/>
</dbReference>
<evidence type="ECO:0000313" key="4">
    <source>
        <dbReference type="Proteomes" id="UP000320176"/>
    </source>
</evidence>
<name>A0A5C6B233_9BACT</name>
<gene>
    <name evidence="3" type="primary">mfpsA_1</name>
    <name evidence="3" type="ORF">Pla52n_16840</name>
</gene>
<dbReference type="OrthoDB" id="283384at2"/>
<evidence type="ECO:0000313" key="3">
    <source>
        <dbReference type="EMBL" id="TWU05968.1"/>
    </source>
</evidence>
<evidence type="ECO:0000259" key="2">
    <source>
        <dbReference type="Pfam" id="PF00534"/>
    </source>
</evidence>
<dbReference type="InterPro" id="IPR001296">
    <property type="entry name" value="Glyco_trans_1"/>
</dbReference>
<comment type="caution">
    <text evidence="3">The sequence shown here is derived from an EMBL/GenBank/DDBJ whole genome shotgun (WGS) entry which is preliminary data.</text>
</comment>
<reference evidence="3 4" key="1">
    <citation type="submission" date="2019-02" db="EMBL/GenBank/DDBJ databases">
        <title>Deep-cultivation of Planctomycetes and their phenomic and genomic characterization uncovers novel biology.</title>
        <authorList>
            <person name="Wiegand S."/>
            <person name="Jogler M."/>
            <person name="Boedeker C."/>
            <person name="Pinto D."/>
            <person name="Vollmers J."/>
            <person name="Rivas-Marin E."/>
            <person name="Kohn T."/>
            <person name="Peeters S.H."/>
            <person name="Heuer A."/>
            <person name="Rast P."/>
            <person name="Oberbeckmann S."/>
            <person name="Bunk B."/>
            <person name="Jeske O."/>
            <person name="Meyerdierks A."/>
            <person name="Storesund J.E."/>
            <person name="Kallscheuer N."/>
            <person name="Luecker S."/>
            <person name="Lage O.M."/>
            <person name="Pohl T."/>
            <person name="Merkel B.J."/>
            <person name="Hornburger P."/>
            <person name="Mueller R.-W."/>
            <person name="Bruemmer F."/>
            <person name="Labrenz M."/>
            <person name="Spormann A.M."/>
            <person name="Op Den Camp H."/>
            <person name="Overmann J."/>
            <person name="Amann R."/>
            <person name="Jetten M.S.M."/>
            <person name="Mascher T."/>
            <person name="Medema M.H."/>
            <person name="Devos D.P."/>
            <person name="Kaster A.-K."/>
            <person name="Ovreas L."/>
            <person name="Rohde M."/>
            <person name="Galperin M.Y."/>
            <person name="Jogler C."/>
        </authorList>
    </citation>
    <scope>NUCLEOTIDE SEQUENCE [LARGE SCALE GENOMIC DNA]</scope>
    <source>
        <strain evidence="3 4">Pla52n</strain>
    </source>
</reference>
<feature type="domain" description="Glycosyl transferase family 1" evidence="2">
    <location>
        <begin position="172"/>
        <end position="338"/>
    </location>
</feature>
<dbReference type="GO" id="GO:0009103">
    <property type="term" value="P:lipopolysaccharide biosynthetic process"/>
    <property type="evidence" value="ECO:0007669"/>
    <property type="project" value="TreeGrafter"/>
</dbReference>
<dbReference type="CDD" id="cd03801">
    <property type="entry name" value="GT4_PimA-like"/>
    <property type="match status" value="1"/>
</dbReference>
<dbReference type="RefSeq" id="WP_146519133.1">
    <property type="nucleotide sequence ID" value="NZ_CP151726.1"/>
</dbReference>
<dbReference type="PANTHER" id="PTHR46401">
    <property type="entry name" value="GLYCOSYLTRANSFERASE WBBK-RELATED"/>
    <property type="match status" value="1"/>
</dbReference>
<dbReference type="GO" id="GO:0103011">
    <property type="term" value="F:mannosylfructose-phosphate synthase activity"/>
    <property type="evidence" value="ECO:0007669"/>
    <property type="project" value="UniProtKB-EC"/>
</dbReference>
<dbReference type="AlphaFoldDB" id="A0A5C6B233"/>
<dbReference type="PANTHER" id="PTHR46401:SF2">
    <property type="entry name" value="GLYCOSYLTRANSFERASE WBBK-RELATED"/>
    <property type="match status" value="1"/>
</dbReference>
<keyword evidence="1 3" id="KW-0808">Transferase</keyword>
<dbReference type="SUPFAM" id="SSF53756">
    <property type="entry name" value="UDP-Glycosyltransferase/glycogen phosphorylase"/>
    <property type="match status" value="1"/>
</dbReference>